<dbReference type="Gene3D" id="3.40.50.300">
    <property type="entry name" value="P-loop containing nucleotide triphosphate hydrolases"/>
    <property type="match status" value="1"/>
</dbReference>
<dbReference type="InterPro" id="IPR027417">
    <property type="entry name" value="P-loop_NTPase"/>
</dbReference>
<keyword evidence="3" id="KW-0547">Nucleotide-binding</keyword>
<dbReference type="Pfam" id="PF22703">
    <property type="entry name" value="Cdc6_lid"/>
    <property type="match status" value="1"/>
</dbReference>
<dbReference type="NCBIfam" id="TIGR02928">
    <property type="entry name" value="orc1/cdc6 family replication initiation protein"/>
    <property type="match status" value="1"/>
</dbReference>
<evidence type="ECO:0000313" key="7">
    <source>
        <dbReference type="Proteomes" id="UP001597119"/>
    </source>
</evidence>
<dbReference type="PANTHER" id="PTHR10763:SF22">
    <property type="entry name" value="ORC1-TYPE DNA REPLICATION PROTEIN"/>
    <property type="match status" value="1"/>
</dbReference>
<accession>A0ABD6CJK9</accession>
<dbReference type="InterPro" id="IPR049945">
    <property type="entry name" value="AAA_22"/>
</dbReference>
<comment type="caution">
    <text evidence="6">The sequence shown here is derived from an EMBL/GenBank/DDBJ whole genome shotgun (WGS) entry which is preliminary data.</text>
</comment>
<dbReference type="Pfam" id="PF13401">
    <property type="entry name" value="AAA_22"/>
    <property type="match status" value="1"/>
</dbReference>
<dbReference type="SMART" id="SM00382">
    <property type="entry name" value="AAA"/>
    <property type="match status" value="1"/>
</dbReference>
<comment type="similarity">
    <text evidence="1">Belongs to the CDC6/cdc18 family.</text>
</comment>
<dbReference type="Proteomes" id="UP001597119">
    <property type="component" value="Unassembled WGS sequence"/>
</dbReference>
<evidence type="ECO:0000256" key="4">
    <source>
        <dbReference type="ARBA" id="ARBA00022840"/>
    </source>
</evidence>
<dbReference type="PANTHER" id="PTHR10763">
    <property type="entry name" value="CELL DIVISION CONTROL PROTEIN 6-RELATED"/>
    <property type="match status" value="1"/>
</dbReference>
<gene>
    <name evidence="6" type="ORF">ACFR9U_20950</name>
</gene>
<dbReference type="SUPFAM" id="SSF46785">
    <property type="entry name" value="Winged helix' DNA-binding domain"/>
    <property type="match status" value="1"/>
</dbReference>
<sequence length="336" mass="38653">MTRVIQNARVLQDDFLPNEIVHRHEEVNQMSKALEPVIDGDRPQDTFLVGPSGAGKTCIARYTVDKLQEKVLDIESHYIDCWQHSNRFRVLYKVLEGVGTSYDIHRSTPQDEMLARIEDIEHPYLLILDEVDQLEDKGVLRKLYAIPQVTMVLIANRKREVLSTLDERLQSRLRSSEFVRFDRYTETELVSLLEDRIRWGLTQDALTTAQVERIADAAAGNARDAISILRSAARNADHEGAATIREQDVSKAIPSAREEIHQKNLTKLNADQRQLYEILTETEELSPNEIYERYKTRMAEPKTKRTVRTYLKKLADYNLVRSTGSGPSRSYEAIEL</sequence>
<dbReference type="CDD" id="cd18139">
    <property type="entry name" value="HLD_clamp_RarA"/>
    <property type="match status" value="1"/>
</dbReference>
<dbReference type="GO" id="GO:0005524">
    <property type="term" value="F:ATP binding"/>
    <property type="evidence" value="ECO:0007669"/>
    <property type="project" value="UniProtKB-KW"/>
</dbReference>
<organism evidence="6 7">
    <name type="scientific">Halorientalis brevis</name>
    <dbReference type="NCBI Taxonomy" id="1126241"/>
    <lineage>
        <taxon>Archaea</taxon>
        <taxon>Methanobacteriati</taxon>
        <taxon>Methanobacteriota</taxon>
        <taxon>Stenosarchaea group</taxon>
        <taxon>Halobacteria</taxon>
        <taxon>Halobacteriales</taxon>
        <taxon>Haloarculaceae</taxon>
        <taxon>Halorientalis</taxon>
    </lineage>
</organism>
<dbReference type="SUPFAM" id="SSF52540">
    <property type="entry name" value="P-loop containing nucleoside triphosphate hydrolases"/>
    <property type="match status" value="1"/>
</dbReference>
<proteinExistence type="inferred from homology"/>
<dbReference type="InterPro" id="IPR014277">
    <property type="entry name" value="Orc1/Cdc6_arc"/>
</dbReference>
<dbReference type="InterPro" id="IPR036390">
    <property type="entry name" value="WH_DNA-bd_sf"/>
</dbReference>
<dbReference type="Gene3D" id="1.10.8.60">
    <property type="match status" value="1"/>
</dbReference>
<keyword evidence="4" id="KW-0067">ATP-binding</keyword>
<feature type="domain" description="AAA+ ATPase" evidence="5">
    <location>
        <begin position="42"/>
        <end position="185"/>
    </location>
</feature>
<dbReference type="InterPro" id="IPR055237">
    <property type="entry name" value="Cdc6_lid"/>
</dbReference>
<keyword evidence="7" id="KW-1185">Reference proteome</keyword>
<dbReference type="InterPro" id="IPR050311">
    <property type="entry name" value="ORC1/CDC6"/>
</dbReference>
<evidence type="ECO:0000313" key="6">
    <source>
        <dbReference type="EMBL" id="MFD1589452.1"/>
    </source>
</evidence>
<protein>
    <submittedName>
        <fullName evidence="6">Cdc6/Cdc18 family protein</fullName>
    </submittedName>
</protein>
<dbReference type="GO" id="GO:0006260">
    <property type="term" value="P:DNA replication"/>
    <property type="evidence" value="ECO:0007669"/>
    <property type="project" value="UniProtKB-KW"/>
</dbReference>
<evidence type="ECO:0000256" key="1">
    <source>
        <dbReference type="ARBA" id="ARBA00006184"/>
    </source>
</evidence>
<dbReference type="AlphaFoldDB" id="A0ABD6CJK9"/>
<name>A0ABD6CJK9_9EURY</name>
<evidence type="ECO:0000256" key="3">
    <source>
        <dbReference type="ARBA" id="ARBA00022741"/>
    </source>
</evidence>
<dbReference type="InterPro" id="IPR003593">
    <property type="entry name" value="AAA+_ATPase"/>
</dbReference>
<dbReference type="RefSeq" id="WP_247381083.1">
    <property type="nucleotide sequence ID" value="NZ_JALLGV010000009.1"/>
</dbReference>
<dbReference type="EMBL" id="JBHUDJ010000015">
    <property type="protein sequence ID" value="MFD1589452.1"/>
    <property type="molecule type" value="Genomic_DNA"/>
</dbReference>
<evidence type="ECO:0000256" key="2">
    <source>
        <dbReference type="ARBA" id="ARBA00022705"/>
    </source>
</evidence>
<evidence type="ECO:0000259" key="5">
    <source>
        <dbReference type="SMART" id="SM00382"/>
    </source>
</evidence>
<keyword evidence="2" id="KW-0235">DNA replication</keyword>
<reference evidence="6 7" key="1">
    <citation type="journal article" date="2019" name="Int. J. Syst. Evol. Microbiol.">
        <title>The Global Catalogue of Microorganisms (GCM) 10K type strain sequencing project: providing services to taxonomists for standard genome sequencing and annotation.</title>
        <authorList>
            <consortium name="The Broad Institute Genomics Platform"/>
            <consortium name="The Broad Institute Genome Sequencing Center for Infectious Disease"/>
            <person name="Wu L."/>
            <person name="Ma J."/>
        </authorList>
    </citation>
    <scope>NUCLEOTIDE SEQUENCE [LARGE SCALE GENOMIC DNA]</scope>
    <source>
        <strain evidence="6 7">CGMCC 1.12125</strain>
    </source>
</reference>